<evidence type="ECO:0000313" key="10">
    <source>
        <dbReference type="Proteomes" id="UP001057375"/>
    </source>
</evidence>
<proteinExistence type="predicted"/>
<reference evidence="9" key="1">
    <citation type="submission" date="2022-03" db="EMBL/GenBank/DDBJ databases">
        <title>Draft genome sequence of Aduncisulcus paluster, a free-living microaerophilic Fornicata.</title>
        <authorList>
            <person name="Yuyama I."/>
            <person name="Kume K."/>
            <person name="Tamura T."/>
            <person name="Inagaki Y."/>
            <person name="Hashimoto T."/>
        </authorList>
    </citation>
    <scope>NUCLEOTIDE SEQUENCE</scope>
    <source>
        <strain evidence="9">NY0171</strain>
    </source>
</reference>
<evidence type="ECO:0000256" key="4">
    <source>
        <dbReference type="ARBA" id="ARBA00022989"/>
    </source>
</evidence>
<name>A0ABQ5K6K8_9EUKA</name>
<sequence length="100" mass="10787">LAGNLFTLYAFYEVLTLTTFPLVIHAGTKEALRSGKKYIIYSLFGATLILFGMMILFSAANSLEFTPGGITQLLVYEEPALLASAFIALFIGFGVKAALV</sequence>
<dbReference type="PANTHER" id="PTHR42682:SF4">
    <property type="entry name" value="NADH-UBIQUINONE_PLASTOQUINONE"/>
    <property type="match status" value="1"/>
</dbReference>
<dbReference type="InterPro" id="IPR052175">
    <property type="entry name" value="ComplexI-like_HydComp"/>
</dbReference>
<evidence type="ECO:0000256" key="2">
    <source>
        <dbReference type="ARBA" id="ARBA00022475"/>
    </source>
</evidence>
<feature type="transmembrane region" description="Helical" evidence="7">
    <location>
        <begin position="38"/>
        <end position="60"/>
    </location>
</feature>
<evidence type="ECO:0000256" key="3">
    <source>
        <dbReference type="ARBA" id="ARBA00022692"/>
    </source>
</evidence>
<comment type="caution">
    <text evidence="9">The sequence shown here is derived from an EMBL/GenBank/DDBJ whole genome shotgun (WGS) entry which is preliminary data.</text>
</comment>
<keyword evidence="2" id="KW-1003">Cell membrane</keyword>
<dbReference type="Proteomes" id="UP001057375">
    <property type="component" value="Unassembled WGS sequence"/>
</dbReference>
<accession>A0ABQ5K6K8</accession>
<dbReference type="EMBL" id="BQXS01007415">
    <property type="protein sequence ID" value="GKT27582.1"/>
    <property type="molecule type" value="Genomic_DNA"/>
</dbReference>
<evidence type="ECO:0000256" key="6">
    <source>
        <dbReference type="ARBA" id="ARBA00023136"/>
    </source>
</evidence>
<dbReference type="PANTHER" id="PTHR42682">
    <property type="entry name" value="HYDROGENASE-4 COMPONENT F"/>
    <property type="match status" value="1"/>
</dbReference>
<keyword evidence="10" id="KW-1185">Reference proteome</keyword>
<evidence type="ECO:0000259" key="8">
    <source>
        <dbReference type="Pfam" id="PF00361"/>
    </source>
</evidence>
<evidence type="ECO:0000313" key="9">
    <source>
        <dbReference type="EMBL" id="GKT27582.1"/>
    </source>
</evidence>
<organism evidence="9 10">
    <name type="scientific">Aduncisulcus paluster</name>
    <dbReference type="NCBI Taxonomy" id="2918883"/>
    <lineage>
        <taxon>Eukaryota</taxon>
        <taxon>Metamonada</taxon>
        <taxon>Carpediemonas-like organisms</taxon>
        <taxon>Aduncisulcus</taxon>
    </lineage>
</organism>
<keyword evidence="5" id="KW-0560">Oxidoreductase</keyword>
<evidence type="ECO:0000256" key="7">
    <source>
        <dbReference type="SAM" id="Phobius"/>
    </source>
</evidence>
<feature type="non-terminal residue" evidence="9">
    <location>
        <position position="100"/>
    </location>
</feature>
<dbReference type="Pfam" id="PF00361">
    <property type="entry name" value="Proton_antipo_M"/>
    <property type="match status" value="1"/>
</dbReference>
<feature type="transmembrane region" description="Helical" evidence="7">
    <location>
        <begin position="6"/>
        <end position="26"/>
    </location>
</feature>
<dbReference type="InterPro" id="IPR001750">
    <property type="entry name" value="ND/Mrp_TM"/>
</dbReference>
<comment type="subcellular location">
    <subcellularLocation>
        <location evidence="1">Cell membrane</location>
        <topology evidence="1">Multi-pass membrane protein</topology>
    </subcellularLocation>
</comment>
<keyword evidence="4 7" id="KW-1133">Transmembrane helix</keyword>
<evidence type="ECO:0000256" key="1">
    <source>
        <dbReference type="ARBA" id="ARBA00004651"/>
    </source>
</evidence>
<keyword evidence="6 7" id="KW-0472">Membrane</keyword>
<gene>
    <name evidence="9" type="ORF">ADUPG1_004771</name>
</gene>
<feature type="transmembrane region" description="Helical" evidence="7">
    <location>
        <begin position="80"/>
        <end position="99"/>
    </location>
</feature>
<feature type="non-terminal residue" evidence="9">
    <location>
        <position position="1"/>
    </location>
</feature>
<evidence type="ECO:0000256" key="5">
    <source>
        <dbReference type="ARBA" id="ARBA00023002"/>
    </source>
</evidence>
<protein>
    <submittedName>
        <fullName evidence="9">Monovalent cation/H+ antiporter subunit D family protein</fullName>
    </submittedName>
</protein>
<keyword evidence="3 7" id="KW-0812">Transmembrane</keyword>
<feature type="domain" description="NADH:quinone oxidoreductase/Mrp antiporter transmembrane" evidence="8">
    <location>
        <begin position="2"/>
        <end position="100"/>
    </location>
</feature>